<name>A0ABQ5JZI6_9EUKA</name>
<protein>
    <recommendedName>
        <fullName evidence="3">DDB1- and CUL4-associated factor 13</fullName>
    </recommendedName>
    <alternativeName>
        <fullName evidence="8">WD repeat and SOF domain-containing protein 1</fullName>
    </alternativeName>
</protein>
<keyword evidence="6" id="KW-0539">Nucleus</keyword>
<feature type="domain" description="Sof1-like protein" evidence="11">
    <location>
        <begin position="383"/>
        <end position="452"/>
    </location>
</feature>
<evidence type="ECO:0000256" key="6">
    <source>
        <dbReference type="ARBA" id="ARBA00023242"/>
    </source>
</evidence>
<dbReference type="Proteomes" id="UP001057375">
    <property type="component" value="Unassembled WGS sequence"/>
</dbReference>
<gene>
    <name evidence="12" type="ORF">ADUPG1_012242</name>
</gene>
<feature type="compositionally biased region" description="Basic residues" evidence="10">
    <location>
        <begin position="423"/>
        <end position="435"/>
    </location>
</feature>
<evidence type="ECO:0000256" key="9">
    <source>
        <dbReference type="PROSITE-ProRule" id="PRU00221"/>
    </source>
</evidence>
<feature type="compositionally biased region" description="Basic residues" evidence="10">
    <location>
        <begin position="445"/>
        <end position="457"/>
    </location>
</feature>
<keyword evidence="13" id="KW-1185">Reference proteome</keyword>
<evidence type="ECO:0000313" key="13">
    <source>
        <dbReference type="Proteomes" id="UP001057375"/>
    </source>
</evidence>
<dbReference type="InterPro" id="IPR015943">
    <property type="entry name" value="WD40/YVTN_repeat-like_dom_sf"/>
</dbReference>
<evidence type="ECO:0000256" key="7">
    <source>
        <dbReference type="ARBA" id="ARBA00023274"/>
    </source>
</evidence>
<dbReference type="PANTHER" id="PTHR22851:SF0">
    <property type="entry name" value="DDB1- AND CUL4-ASSOCIATED FACTOR 13"/>
    <property type="match status" value="1"/>
</dbReference>
<dbReference type="Pfam" id="PF00400">
    <property type="entry name" value="WD40"/>
    <property type="match status" value="4"/>
</dbReference>
<dbReference type="InterPro" id="IPR051733">
    <property type="entry name" value="WD_repeat_DCAF13/WDSOF1"/>
</dbReference>
<evidence type="ECO:0000256" key="4">
    <source>
        <dbReference type="ARBA" id="ARBA00022574"/>
    </source>
</evidence>
<comment type="similarity">
    <text evidence="2">Belongs to the WD repeat DCAF13/WDSOF1 family.</text>
</comment>
<dbReference type="InterPro" id="IPR001680">
    <property type="entry name" value="WD40_rpt"/>
</dbReference>
<dbReference type="InterPro" id="IPR020472">
    <property type="entry name" value="WD40_PAC1"/>
</dbReference>
<dbReference type="CDD" id="cd00200">
    <property type="entry name" value="WD40"/>
    <property type="match status" value="1"/>
</dbReference>
<accession>A0ABQ5JZI6</accession>
<dbReference type="PRINTS" id="PR00320">
    <property type="entry name" value="GPROTEINBRPT"/>
</dbReference>
<evidence type="ECO:0000256" key="2">
    <source>
        <dbReference type="ARBA" id="ARBA00005649"/>
    </source>
</evidence>
<dbReference type="InterPro" id="IPR036322">
    <property type="entry name" value="WD40_repeat_dom_sf"/>
</dbReference>
<feature type="repeat" description="WD" evidence="9">
    <location>
        <begin position="56"/>
        <end position="98"/>
    </location>
</feature>
<dbReference type="PROSITE" id="PS50294">
    <property type="entry name" value="WD_REPEATS_REGION"/>
    <property type="match status" value="3"/>
</dbReference>
<evidence type="ECO:0000259" key="11">
    <source>
        <dbReference type="Pfam" id="PF04158"/>
    </source>
</evidence>
<keyword evidence="7" id="KW-0687">Ribonucleoprotein</keyword>
<reference evidence="12" key="1">
    <citation type="submission" date="2022-03" db="EMBL/GenBank/DDBJ databases">
        <title>Draft genome sequence of Aduncisulcus paluster, a free-living microaerophilic Fornicata.</title>
        <authorList>
            <person name="Yuyama I."/>
            <person name="Kume K."/>
            <person name="Tamura T."/>
            <person name="Inagaki Y."/>
            <person name="Hashimoto T."/>
        </authorList>
    </citation>
    <scope>NUCLEOTIDE SEQUENCE</scope>
    <source>
        <strain evidence="12">NY0171</strain>
    </source>
</reference>
<evidence type="ECO:0000256" key="5">
    <source>
        <dbReference type="ARBA" id="ARBA00022737"/>
    </source>
</evidence>
<dbReference type="PROSITE" id="PS00678">
    <property type="entry name" value="WD_REPEATS_1"/>
    <property type="match status" value="1"/>
</dbReference>
<comment type="caution">
    <text evidence="12">The sequence shown here is derived from an EMBL/GenBank/DDBJ whole genome shotgun (WGS) entry which is preliminary data.</text>
</comment>
<dbReference type="SUPFAM" id="SSF50978">
    <property type="entry name" value="WD40 repeat-like"/>
    <property type="match status" value="1"/>
</dbReference>
<sequence length="457" mass="52045">MVKKKKIASVDDIRLPTSARKLKSKHQPFANQKEYVRAQNAAKVKQLLAKPFIHAMDDHKDSVISLRKHPKSSNFIISGACDGELRIWDVQHFKSLSAIKAHEHWVTGICFVPSQPQRFLSSSRDGFIKLWDMPYTGDILSGQSDFMGKHHDLPGSYGVHESHLASKILSFHSGGAINDLDVSATSNQFVTAGSSTQLWDITRTAPISHIGWNSDSSGFFECTTTAIRFNRSETNLVCVCDYDGYVTLCDTRTKKGFGRFKLDDRPNCCEFNPRNPTEFIVGSDSGKCRLFSIKNLKRAKQVYEGHTNAVLSVDWSPLGSDFVSGSMDGTIRLWDTRTLGKSRDLYHTRRMGRVNTVQYSVDSRVVYSGSEDCNVRAWRAHAAVHHTKQMNAREQAAKRYSDSLIKKYIDMPDIRKIQRQKFVPKHVKSAQKKRREQREREVEKSRHKYRSKSKKII</sequence>
<dbReference type="SMART" id="SM00320">
    <property type="entry name" value="WD40"/>
    <property type="match status" value="7"/>
</dbReference>
<keyword evidence="4 9" id="KW-0853">WD repeat</keyword>
<feature type="repeat" description="WD" evidence="9">
    <location>
        <begin position="303"/>
        <end position="338"/>
    </location>
</feature>
<dbReference type="PANTHER" id="PTHR22851">
    <property type="entry name" value="U3 SMALL NUCLEOLAR RNA U3 SNORNA ASSOCIATED PROTEIN"/>
    <property type="match status" value="1"/>
</dbReference>
<dbReference type="Gene3D" id="2.130.10.10">
    <property type="entry name" value="YVTN repeat-like/Quinoprotein amine dehydrogenase"/>
    <property type="match status" value="2"/>
</dbReference>
<dbReference type="InterPro" id="IPR007287">
    <property type="entry name" value="Sof1"/>
</dbReference>
<dbReference type="EMBL" id="BQXS01012428">
    <property type="protein sequence ID" value="GKT22837.1"/>
    <property type="molecule type" value="Genomic_DNA"/>
</dbReference>
<dbReference type="Pfam" id="PF04158">
    <property type="entry name" value="Sof1"/>
    <property type="match status" value="1"/>
</dbReference>
<evidence type="ECO:0000256" key="3">
    <source>
        <dbReference type="ARBA" id="ARBA00021762"/>
    </source>
</evidence>
<keyword evidence="5" id="KW-0677">Repeat</keyword>
<dbReference type="InterPro" id="IPR019775">
    <property type="entry name" value="WD40_repeat_CS"/>
</dbReference>
<feature type="region of interest" description="Disordered" evidence="10">
    <location>
        <begin position="423"/>
        <end position="457"/>
    </location>
</feature>
<evidence type="ECO:0000313" key="12">
    <source>
        <dbReference type="EMBL" id="GKT22837.1"/>
    </source>
</evidence>
<evidence type="ECO:0000256" key="8">
    <source>
        <dbReference type="ARBA" id="ARBA00032239"/>
    </source>
</evidence>
<comment type="subcellular location">
    <subcellularLocation>
        <location evidence="1">Nucleus</location>
        <location evidence="1">Nucleolus</location>
    </subcellularLocation>
</comment>
<proteinExistence type="inferred from homology"/>
<evidence type="ECO:0000256" key="1">
    <source>
        <dbReference type="ARBA" id="ARBA00004604"/>
    </source>
</evidence>
<evidence type="ECO:0000256" key="10">
    <source>
        <dbReference type="SAM" id="MobiDB-lite"/>
    </source>
</evidence>
<feature type="repeat" description="WD" evidence="9">
    <location>
        <begin position="99"/>
        <end position="133"/>
    </location>
</feature>
<dbReference type="PROSITE" id="PS50082">
    <property type="entry name" value="WD_REPEATS_2"/>
    <property type="match status" value="3"/>
</dbReference>
<organism evidence="12 13">
    <name type="scientific">Aduncisulcus paluster</name>
    <dbReference type="NCBI Taxonomy" id="2918883"/>
    <lineage>
        <taxon>Eukaryota</taxon>
        <taxon>Metamonada</taxon>
        <taxon>Carpediemonas-like organisms</taxon>
        <taxon>Aduncisulcus</taxon>
    </lineage>
</organism>